<name>A0AA37NXH5_9BACT</name>
<accession>A0AA37NXH5</accession>
<dbReference type="EMBL" id="BQNZ01000001">
    <property type="protein sequence ID" value="GKH70984.1"/>
    <property type="molecule type" value="Genomic_DNA"/>
</dbReference>
<dbReference type="Proteomes" id="UP001055114">
    <property type="component" value="Unassembled WGS sequence"/>
</dbReference>
<sequence>MGFWSSLLKYGGKAARGTSHVIGATGKTLGSAALHPQRTLMGAGKAMQTAAVGSAAGYVTWEKLTTDKSVARIVGDAVIGENATEAVAQTANDVQRLTGKAGEAVDAVNTVAGKMDTQFSGISDFFRNMFGGGGGDMIGNLFGNIGKGNVSGMSIVGLVAAAFMVFGRFGWMSKIAGALLGAMIIGNNSKVAQALPNGGGTSSYGQNMEEAEAQSKGMKR</sequence>
<evidence type="ECO:0000256" key="1">
    <source>
        <dbReference type="SAM" id="Phobius"/>
    </source>
</evidence>
<proteinExistence type="predicted"/>
<feature type="transmembrane region" description="Helical" evidence="1">
    <location>
        <begin position="150"/>
        <end position="171"/>
    </location>
</feature>
<dbReference type="RefSeq" id="WP_244063781.1">
    <property type="nucleotide sequence ID" value="NZ_BQNZ01000001.1"/>
</dbReference>
<comment type="caution">
    <text evidence="2">The sequence shown here is derived from an EMBL/GenBank/DDBJ whole genome shotgun (WGS) entry which is preliminary data.</text>
</comment>
<evidence type="ECO:0000313" key="2">
    <source>
        <dbReference type="EMBL" id="GKH70984.1"/>
    </source>
</evidence>
<protein>
    <submittedName>
        <fullName evidence="2">Uncharacterized protein</fullName>
    </submittedName>
</protein>
<keyword evidence="1" id="KW-0472">Membrane</keyword>
<gene>
    <name evidence="2" type="ORF">CE91St3_08470</name>
</gene>
<organism evidence="2 3">
    <name type="scientific">Parabacteroides merdae</name>
    <dbReference type="NCBI Taxonomy" id="46503"/>
    <lineage>
        <taxon>Bacteria</taxon>
        <taxon>Pseudomonadati</taxon>
        <taxon>Bacteroidota</taxon>
        <taxon>Bacteroidia</taxon>
        <taxon>Bacteroidales</taxon>
        <taxon>Tannerellaceae</taxon>
        <taxon>Parabacteroides</taxon>
    </lineage>
</organism>
<keyword evidence="1" id="KW-0812">Transmembrane</keyword>
<dbReference type="AlphaFoldDB" id="A0AA37NXH5"/>
<evidence type="ECO:0000313" key="3">
    <source>
        <dbReference type="Proteomes" id="UP001055114"/>
    </source>
</evidence>
<keyword evidence="1" id="KW-1133">Transmembrane helix</keyword>
<reference evidence="2" key="1">
    <citation type="submission" date="2022-01" db="EMBL/GenBank/DDBJ databases">
        <title>Novel bile acid biosynthetic pathways are enriched in the microbiome of centenarians.</title>
        <authorList>
            <person name="Sato Y."/>
            <person name="Atarashi K."/>
            <person name="Plichta R.D."/>
            <person name="Arai Y."/>
            <person name="Sasajima S."/>
            <person name="Kearney M.S."/>
            <person name="Suda W."/>
            <person name="Takeshita K."/>
            <person name="Sasaki T."/>
            <person name="Okamoto S."/>
            <person name="Skelly N.A."/>
            <person name="Okamura Y."/>
            <person name="Vlamakis H."/>
            <person name="Li Y."/>
            <person name="Tanoue T."/>
            <person name="Takei H."/>
            <person name="Nittono H."/>
            <person name="Narushima S."/>
            <person name="Irie J."/>
            <person name="Itoh H."/>
            <person name="Moriya K."/>
            <person name="Sugiura Y."/>
            <person name="Suematsu M."/>
            <person name="Moritoki N."/>
            <person name="Shibata S."/>
            <person name="Littman R.D."/>
            <person name="Fischbach A.M."/>
            <person name="Uwamino Y."/>
            <person name="Inoue T."/>
            <person name="Honda A."/>
            <person name="Hattori M."/>
            <person name="Murai T."/>
            <person name="Xavier J.R."/>
            <person name="Hirose N."/>
            <person name="Honda K."/>
        </authorList>
    </citation>
    <scope>NUCLEOTIDE SEQUENCE</scope>
    <source>
        <strain evidence="2">CE91-St3</strain>
    </source>
</reference>